<keyword evidence="2" id="KW-0413">Isomerase</keyword>
<evidence type="ECO:0000313" key="2">
    <source>
        <dbReference type="EMBL" id="ACB75377.1"/>
    </source>
</evidence>
<accession>B1ZMU9</accession>
<dbReference type="OrthoDB" id="186629at2"/>
<evidence type="ECO:0000313" key="3">
    <source>
        <dbReference type="Proteomes" id="UP000007013"/>
    </source>
</evidence>
<dbReference type="Pfam" id="PF01261">
    <property type="entry name" value="AP_endonuc_2"/>
    <property type="match status" value="1"/>
</dbReference>
<dbReference type="HOGENOM" id="CLU_871094_0_0_0"/>
<dbReference type="GO" id="GO:0016853">
    <property type="term" value="F:isomerase activity"/>
    <property type="evidence" value="ECO:0007669"/>
    <property type="project" value="UniProtKB-KW"/>
</dbReference>
<dbReference type="STRING" id="452637.Oter_2094"/>
<dbReference type="InterPro" id="IPR050312">
    <property type="entry name" value="IolE/XylAMocC-like"/>
</dbReference>
<dbReference type="Proteomes" id="UP000007013">
    <property type="component" value="Chromosome"/>
</dbReference>
<sequence length="291" mass="33271">MVREMVGLGFEYIELSHGIRITLVPGVLRAVEEGLVKISSTHNFCPLPTGVVQAAPNLFEPSASDPREHEQWLRHTRRSIDFAAQVKASTVVCHLGSVRFFWFNPGRTLRAYRERHPDATIPHDEDYQALLTKSREKLRKRMGPFWERTKQSVNEVLAHAQQKGVRLGFENREKFEELPLEEDYLDFLNSLPAGAPVGYWHDTGHADIKQAMGMIDHRAHLEKMAPKLIGFHLHDVNAQGQDHQTVGSGHIDFKMISSFWRPEHLLVLEFNPRLPVEGVRASRERVLELLG</sequence>
<dbReference type="PANTHER" id="PTHR12110">
    <property type="entry name" value="HYDROXYPYRUVATE ISOMERASE"/>
    <property type="match status" value="1"/>
</dbReference>
<gene>
    <name evidence="2" type="ordered locus">Oter_2094</name>
</gene>
<protein>
    <submittedName>
        <fullName evidence="2">Xylose isomerase domain protein TIM barrel</fullName>
    </submittedName>
</protein>
<dbReference type="InterPro" id="IPR036237">
    <property type="entry name" value="Xyl_isomerase-like_sf"/>
</dbReference>
<evidence type="ECO:0000259" key="1">
    <source>
        <dbReference type="Pfam" id="PF01261"/>
    </source>
</evidence>
<name>B1ZMU9_OPITP</name>
<proteinExistence type="predicted"/>
<keyword evidence="3" id="KW-1185">Reference proteome</keyword>
<feature type="domain" description="Xylose isomerase-like TIM barrel" evidence="1">
    <location>
        <begin position="5"/>
        <end position="257"/>
    </location>
</feature>
<dbReference type="PANTHER" id="PTHR12110:SF41">
    <property type="entry name" value="INOSOSE DEHYDRATASE"/>
    <property type="match status" value="1"/>
</dbReference>
<dbReference type="KEGG" id="ote:Oter_2094"/>
<reference evidence="2 3" key="1">
    <citation type="journal article" date="2011" name="J. Bacteriol.">
        <title>Genome sequence of the verrucomicrobium Opitutus terrae PB90-1, an abundant inhabitant of rice paddy soil ecosystems.</title>
        <authorList>
            <person name="van Passel M.W."/>
            <person name="Kant R."/>
            <person name="Palva A."/>
            <person name="Copeland A."/>
            <person name="Lucas S."/>
            <person name="Lapidus A."/>
            <person name="Glavina del Rio T."/>
            <person name="Pitluck S."/>
            <person name="Goltsman E."/>
            <person name="Clum A."/>
            <person name="Sun H."/>
            <person name="Schmutz J."/>
            <person name="Larimer F.W."/>
            <person name="Land M.L."/>
            <person name="Hauser L."/>
            <person name="Kyrpides N."/>
            <person name="Mikhailova N."/>
            <person name="Richardson P.P."/>
            <person name="Janssen P.H."/>
            <person name="de Vos W.M."/>
            <person name="Smidt H."/>
        </authorList>
    </citation>
    <scope>NUCLEOTIDE SEQUENCE [LARGE SCALE GENOMIC DNA]</scope>
    <source>
        <strain evidence="3">DSM 11246 / JCM 15787 / PB90-1</strain>
    </source>
</reference>
<dbReference type="InterPro" id="IPR013022">
    <property type="entry name" value="Xyl_isomerase-like_TIM-brl"/>
</dbReference>
<dbReference type="eggNOG" id="COG1082">
    <property type="taxonomic scope" value="Bacteria"/>
</dbReference>
<dbReference type="SUPFAM" id="SSF51658">
    <property type="entry name" value="Xylose isomerase-like"/>
    <property type="match status" value="1"/>
</dbReference>
<dbReference type="EMBL" id="CP001032">
    <property type="protein sequence ID" value="ACB75377.1"/>
    <property type="molecule type" value="Genomic_DNA"/>
</dbReference>
<dbReference type="Gene3D" id="3.20.20.150">
    <property type="entry name" value="Divalent-metal-dependent TIM barrel enzymes"/>
    <property type="match status" value="1"/>
</dbReference>
<dbReference type="AlphaFoldDB" id="B1ZMU9"/>
<organism evidence="2 3">
    <name type="scientific">Opitutus terrae (strain DSM 11246 / JCM 15787 / PB90-1)</name>
    <dbReference type="NCBI Taxonomy" id="452637"/>
    <lineage>
        <taxon>Bacteria</taxon>
        <taxon>Pseudomonadati</taxon>
        <taxon>Verrucomicrobiota</taxon>
        <taxon>Opitutia</taxon>
        <taxon>Opitutales</taxon>
        <taxon>Opitutaceae</taxon>
        <taxon>Opitutus</taxon>
    </lineage>
</organism>